<dbReference type="Pfam" id="PF10722">
    <property type="entry name" value="YbjN"/>
    <property type="match status" value="1"/>
</dbReference>
<comment type="caution">
    <text evidence="1">The sequence shown here is derived from an EMBL/GenBank/DDBJ whole genome shotgun (WGS) entry which is preliminary data.</text>
</comment>
<proteinExistence type="predicted"/>
<reference evidence="1" key="1">
    <citation type="journal article" date="2021" name="PeerJ">
        <title>Extensive microbial diversity within the chicken gut microbiome revealed by metagenomics and culture.</title>
        <authorList>
            <person name="Gilroy R."/>
            <person name="Ravi A."/>
            <person name="Getino M."/>
            <person name="Pursley I."/>
            <person name="Horton D.L."/>
            <person name="Alikhan N.F."/>
            <person name="Baker D."/>
            <person name="Gharbi K."/>
            <person name="Hall N."/>
            <person name="Watson M."/>
            <person name="Adriaenssens E.M."/>
            <person name="Foster-Nyarko E."/>
            <person name="Jarju S."/>
            <person name="Secka A."/>
            <person name="Antonio M."/>
            <person name="Oren A."/>
            <person name="Chaudhuri R.R."/>
            <person name="La Ragione R."/>
            <person name="Hildebrand F."/>
            <person name="Pallen M.J."/>
        </authorList>
    </citation>
    <scope>NUCLEOTIDE SEQUENCE</scope>
    <source>
        <strain evidence="1">ChiW7-2402</strain>
    </source>
</reference>
<dbReference type="AlphaFoldDB" id="A0A9D2G4U1"/>
<dbReference type="Proteomes" id="UP000824102">
    <property type="component" value="Unassembled WGS sequence"/>
</dbReference>
<dbReference type="EMBL" id="DXBB01000086">
    <property type="protein sequence ID" value="HIZ73159.1"/>
    <property type="molecule type" value="Genomic_DNA"/>
</dbReference>
<evidence type="ECO:0000313" key="2">
    <source>
        <dbReference type="Proteomes" id="UP000824102"/>
    </source>
</evidence>
<evidence type="ECO:0000313" key="1">
    <source>
        <dbReference type="EMBL" id="HIZ73159.1"/>
    </source>
</evidence>
<organism evidence="1 2">
    <name type="scientific">Candidatus Gallimonas intestinavium</name>
    <dbReference type="NCBI Taxonomy" id="2838603"/>
    <lineage>
        <taxon>Bacteria</taxon>
        <taxon>Bacillati</taxon>
        <taxon>Bacillota</taxon>
        <taxon>Clostridia</taxon>
        <taxon>Candidatus Gallimonas</taxon>
    </lineage>
</organism>
<gene>
    <name evidence="1" type="ORF">H9964_06230</name>
</gene>
<reference evidence="1" key="2">
    <citation type="submission" date="2021-04" db="EMBL/GenBank/DDBJ databases">
        <authorList>
            <person name="Gilroy R."/>
        </authorList>
    </citation>
    <scope>NUCLEOTIDE SEQUENCE</scope>
    <source>
        <strain evidence="1">ChiW7-2402</strain>
    </source>
</reference>
<dbReference type="InterPro" id="IPR019660">
    <property type="entry name" value="Put_sensory_transdc_reg_YbjN"/>
</dbReference>
<sequence>MMDNKNLKQARAAFVSLCNVLDADEWHYEKDADEMEIDCTAQGDDLPIPIRIRVDGERLLVSLYSRLPFTVSEDRRREMAVAVSRANYNMVDGSFDYDISNGYILFRITASIRESLIGENALRYLVYCACNTVDNYNDKFLMVAKSAMTCDEVAQFID</sequence>
<name>A0A9D2G4U1_9FIRM</name>
<accession>A0A9D2G4U1</accession>
<protein>
    <submittedName>
        <fullName evidence="1">YbjN domain-containing protein</fullName>
    </submittedName>
</protein>